<dbReference type="PANTHER" id="PTHR11616:SF240">
    <property type="entry name" value="BLOATED TUBULES, ISOFORM B-RELATED"/>
    <property type="match status" value="1"/>
</dbReference>
<name>A0AAW1L8C9_POPJA</name>
<dbReference type="SUPFAM" id="SSF161070">
    <property type="entry name" value="SNF-like"/>
    <property type="match status" value="1"/>
</dbReference>
<reference evidence="10 11" key="1">
    <citation type="journal article" date="2024" name="BMC Genomics">
        <title>De novo assembly and annotation of Popillia japonica's genome with initial clues to its potential as an invasive pest.</title>
        <authorList>
            <person name="Cucini C."/>
            <person name="Boschi S."/>
            <person name="Funari R."/>
            <person name="Cardaioli E."/>
            <person name="Iannotti N."/>
            <person name="Marturano G."/>
            <person name="Paoli F."/>
            <person name="Bruttini M."/>
            <person name="Carapelli A."/>
            <person name="Frati F."/>
            <person name="Nardi F."/>
        </authorList>
    </citation>
    <scope>NUCLEOTIDE SEQUENCE [LARGE SCALE GENOMIC DNA]</scope>
    <source>
        <strain evidence="10">DMR45628</strain>
    </source>
</reference>
<organism evidence="10 11">
    <name type="scientific">Popillia japonica</name>
    <name type="common">Japanese beetle</name>
    <dbReference type="NCBI Taxonomy" id="7064"/>
    <lineage>
        <taxon>Eukaryota</taxon>
        <taxon>Metazoa</taxon>
        <taxon>Ecdysozoa</taxon>
        <taxon>Arthropoda</taxon>
        <taxon>Hexapoda</taxon>
        <taxon>Insecta</taxon>
        <taxon>Pterygota</taxon>
        <taxon>Neoptera</taxon>
        <taxon>Endopterygota</taxon>
        <taxon>Coleoptera</taxon>
        <taxon>Polyphaga</taxon>
        <taxon>Scarabaeiformia</taxon>
        <taxon>Scarabaeidae</taxon>
        <taxon>Rutelinae</taxon>
        <taxon>Popillia</taxon>
    </lineage>
</organism>
<feature type="binding site" evidence="8">
    <location>
        <position position="62"/>
    </location>
    <ligand>
        <name>Na(+)</name>
        <dbReference type="ChEBI" id="CHEBI:29101"/>
        <label>1</label>
    </ligand>
</feature>
<comment type="caution">
    <text evidence="10">The sequence shown here is derived from an EMBL/GenBank/DDBJ whole genome shotgun (WGS) entry which is preliminary data.</text>
</comment>
<keyword evidence="4 9" id="KW-0812">Transmembrane</keyword>
<dbReference type="EMBL" id="JASPKY010000136">
    <property type="protein sequence ID" value="KAK9731223.1"/>
    <property type="molecule type" value="Genomic_DNA"/>
</dbReference>
<feature type="transmembrane region" description="Helical" evidence="9">
    <location>
        <begin position="427"/>
        <end position="453"/>
    </location>
</feature>
<evidence type="ECO:0000313" key="11">
    <source>
        <dbReference type="Proteomes" id="UP001458880"/>
    </source>
</evidence>
<feature type="transmembrane region" description="Helical" evidence="9">
    <location>
        <begin position="292"/>
        <end position="313"/>
    </location>
</feature>
<keyword evidence="3" id="KW-0813">Transport</keyword>
<comment type="subcellular location">
    <subcellularLocation>
        <location evidence="1">Membrane</location>
        <topology evidence="1">Multi-pass membrane protein</topology>
    </subcellularLocation>
</comment>
<accession>A0AAW1L8C9</accession>
<dbReference type="PROSITE" id="PS50267">
    <property type="entry name" value="NA_NEUROTRAN_SYMP_3"/>
    <property type="match status" value="1"/>
</dbReference>
<dbReference type="InterPro" id="IPR000175">
    <property type="entry name" value="Na/ntran_symport"/>
</dbReference>
<evidence type="ECO:0000256" key="3">
    <source>
        <dbReference type="ARBA" id="ARBA00022448"/>
    </source>
</evidence>
<evidence type="ECO:0000256" key="8">
    <source>
        <dbReference type="PIRSR" id="PIRSR600175-1"/>
    </source>
</evidence>
<keyword evidence="8" id="KW-0915">Sodium</keyword>
<dbReference type="GO" id="GO:0046872">
    <property type="term" value="F:metal ion binding"/>
    <property type="evidence" value="ECO:0007669"/>
    <property type="project" value="UniProtKB-KW"/>
</dbReference>
<sequence length="646" mass="74579">MSKTKTGDHYYPVRKALIPAIRSDRRAFFRNVVGSDKKDTDFELASSEFLVISVLYQSNLNNLVIYFTLVTVYGSVFIAIFYFLFQMCIGMPLHCLLTFMSSYAKKSFVRFFESVPIFQGVGYTFAMLRFGTDMHNVMLATVALVSISHVVRENHFKHVSQCSRFDNGTHECLSMYPKVNHTKVCTSKGFTKFTDYVSTQYYFRKQIMEFDDAKYECCKLNVRMFIASIVVWLVIFSFCIFGLDRIRRLTMKLQIIFGMVLVVVSVYAVIVDTEDMTGMVSPVRFIVDRFDFWIDMIVNAAGINLLGNIIHLGKLKPQSMTPNQAALSVCLFQTVLFVFLICVSSRIRHQLLKHYKFQDHRCLVLNGHDLLFTLIPDVLYRTPFGIPFIICWYTGLFVFAILTPIYTIISIVDAITEEFERLNKYRLFVYLTLCILGFLLHSPLCTNLSLGLAYSFQKFGVSFLMTTLLLLVSIGLVFIYSIKRVSDDYSFTLGVAPTDYWVISWRATPIFSLFAFMFTLYHISTIEDENPAIKMMAVLSYFATVIMLLPIFIVFLTKCCKHVKYRTLSSISKPSEHWGPFNPLKRQARKHFYPQRDVKYRNNVLNCAHKCMSSSAKLYEEKRIQSHKLQALIANLLQKKADGEQN</sequence>
<dbReference type="InterPro" id="IPR037272">
    <property type="entry name" value="SNS_sf"/>
</dbReference>
<dbReference type="GO" id="GO:0035725">
    <property type="term" value="P:sodium ion transmembrane transport"/>
    <property type="evidence" value="ECO:0007669"/>
    <property type="project" value="TreeGrafter"/>
</dbReference>
<protein>
    <submittedName>
        <fullName evidence="10">Sodium:neurotransmitter symporter family</fullName>
    </submittedName>
</protein>
<evidence type="ECO:0000256" key="1">
    <source>
        <dbReference type="ARBA" id="ARBA00004141"/>
    </source>
</evidence>
<dbReference type="Pfam" id="PF00209">
    <property type="entry name" value="SNF"/>
    <property type="match status" value="1"/>
</dbReference>
<evidence type="ECO:0000256" key="4">
    <source>
        <dbReference type="ARBA" id="ARBA00022692"/>
    </source>
</evidence>
<feature type="transmembrane region" description="Helical" evidence="9">
    <location>
        <begin position="108"/>
        <end position="128"/>
    </location>
</feature>
<evidence type="ECO:0000256" key="9">
    <source>
        <dbReference type="SAM" id="Phobius"/>
    </source>
</evidence>
<keyword evidence="11" id="KW-1185">Reference proteome</keyword>
<dbReference type="Proteomes" id="UP001458880">
    <property type="component" value="Unassembled WGS sequence"/>
</dbReference>
<feature type="transmembrane region" description="Helical" evidence="9">
    <location>
        <begin position="503"/>
        <end position="523"/>
    </location>
</feature>
<dbReference type="GO" id="GO:0006865">
    <property type="term" value="P:amino acid transport"/>
    <property type="evidence" value="ECO:0007669"/>
    <property type="project" value="TreeGrafter"/>
</dbReference>
<gene>
    <name evidence="10" type="ORF">QE152_g13859</name>
</gene>
<keyword evidence="7 9" id="KW-0472">Membrane</keyword>
<proteinExistence type="inferred from homology"/>
<feature type="transmembrane region" description="Helical" evidence="9">
    <location>
        <begin position="459"/>
        <end position="482"/>
    </location>
</feature>
<keyword evidence="5" id="KW-0769">Symport</keyword>
<evidence type="ECO:0000256" key="7">
    <source>
        <dbReference type="ARBA" id="ARBA00023136"/>
    </source>
</evidence>
<evidence type="ECO:0000256" key="6">
    <source>
        <dbReference type="ARBA" id="ARBA00022989"/>
    </source>
</evidence>
<keyword evidence="8" id="KW-0479">Metal-binding</keyword>
<dbReference type="PANTHER" id="PTHR11616">
    <property type="entry name" value="SODIUM/CHLORIDE DEPENDENT TRANSPORTER"/>
    <property type="match status" value="1"/>
</dbReference>
<feature type="transmembrane region" description="Helical" evidence="9">
    <location>
        <begin position="386"/>
        <end position="415"/>
    </location>
</feature>
<feature type="transmembrane region" description="Helical" evidence="9">
    <location>
        <begin position="249"/>
        <end position="271"/>
    </location>
</feature>
<feature type="transmembrane region" description="Helical" evidence="9">
    <location>
        <begin position="63"/>
        <end position="87"/>
    </location>
</feature>
<feature type="transmembrane region" description="Helical" evidence="9">
    <location>
        <begin position="325"/>
        <end position="343"/>
    </location>
</feature>
<evidence type="ECO:0000256" key="2">
    <source>
        <dbReference type="ARBA" id="ARBA00006459"/>
    </source>
</evidence>
<dbReference type="GO" id="GO:0005886">
    <property type="term" value="C:plasma membrane"/>
    <property type="evidence" value="ECO:0007669"/>
    <property type="project" value="TreeGrafter"/>
</dbReference>
<dbReference type="GO" id="GO:0015293">
    <property type="term" value="F:symporter activity"/>
    <property type="evidence" value="ECO:0007669"/>
    <property type="project" value="UniProtKB-KW"/>
</dbReference>
<evidence type="ECO:0000256" key="5">
    <source>
        <dbReference type="ARBA" id="ARBA00022847"/>
    </source>
</evidence>
<evidence type="ECO:0000313" key="10">
    <source>
        <dbReference type="EMBL" id="KAK9731223.1"/>
    </source>
</evidence>
<keyword evidence="6 9" id="KW-1133">Transmembrane helix</keyword>
<comment type="similarity">
    <text evidence="2">Belongs to the sodium:neurotransmitter symporter (SNF) (TC 2.A.22) family.</text>
</comment>
<feature type="transmembrane region" description="Helical" evidence="9">
    <location>
        <begin position="224"/>
        <end position="243"/>
    </location>
</feature>
<dbReference type="AlphaFoldDB" id="A0AAW1L8C9"/>
<feature type="transmembrane region" description="Helical" evidence="9">
    <location>
        <begin position="535"/>
        <end position="556"/>
    </location>
</feature>